<evidence type="ECO:0000256" key="11">
    <source>
        <dbReference type="ARBA" id="ARBA00023157"/>
    </source>
</evidence>
<accession>A0AAJ0GRL6</accession>
<evidence type="ECO:0000256" key="5">
    <source>
        <dbReference type="ARBA" id="ARBA00022525"/>
    </source>
</evidence>
<reference evidence="19" key="1">
    <citation type="journal article" date="2023" name="Mol. Phylogenet. Evol.">
        <title>Genome-scale phylogeny and comparative genomics of the fungal order Sordariales.</title>
        <authorList>
            <person name="Hensen N."/>
            <person name="Bonometti L."/>
            <person name="Westerberg I."/>
            <person name="Brannstrom I.O."/>
            <person name="Guillou S."/>
            <person name="Cros-Aarteil S."/>
            <person name="Calhoun S."/>
            <person name="Haridas S."/>
            <person name="Kuo A."/>
            <person name="Mondo S."/>
            <person name="Pangilinan J."/>
            <person name="Riley R."/>
            <person name="LaButti K."/>
            <person name="Andreopoulos B."/>
            <person name="Lipzen A."/>
            <person name="Chen C."/>
            <person name="Yan M."/>
            <person name="Daum C."/>
            <person name="Ng V."/>
            <person name="Clum A."/>
            <person name="Steindorff A."/>
            <person name="Ohm R.A."/>
            <person name="Martin F."/>
            <person name="Silar P."/>
            <person name="Natvig D.O."/>
            <person name="Lalanne C."/>
            <person name="Gautier V."/>
            <person name="Ament-Velasquez S.L."/>
            <person name="Kruys A."/>
            <person name="Hutchinson M.I."/>
            <person name="Powell A.J."/>
            <person name="Barry K."/>
            <person name="Miller A.N."/>
            <person name="Grigoriev I.V."/>
            <person name="Debuchy R."/>
            <person name="Gladieux P."/>
            <person name="Hiltunen Thoren M."/>
            <person name="Johannesson H."/>
        </authorList>
    </citation>
    <scope>NUCLEOTIDE SEQUENCE</scope>
    <source>
        <strain evidence="19">CBS 333.67</strain>
    </source>
</reference>
<dbReference type="InterPro" id="IPR049326">
    <property type="entry name" value="Rhodopsin_dom_fungi"/>
</dbReference>
<evidence type="ECO:0000256" key="9">
    <source>
        <dbReference type="ARBA" id="ARBA00022989"/>
    </source>
</evidence>
<feature type="transmembrane region" description="Helical" evidence="15">
    <location>
        <begin position="216"/>
        <end position="242"/>
    </location>
</feature>
<dbReference type="AlphaFoldDB" id="A0AAJ0GRL6"/>
<dbReference type="EMBL" id="JAUDZG010000005">
    <property type="protein sequence ID" value="KAK3304839.1"/>
    <property type="molecule type" value="Genomic_DNA"/>
</dbReference>
<evidence type="ECO:0000256" key="3">
    <source>
        <dbReference type="ARBA" id="ARBA00004613"/>
    </source>
</evidence>
<feature type="transmembrane region" description="Helical" evidence="15">
    <location>
        <begin position="290"/>
        <end position="310"/>
    </location>
</feature>
<evidence type="ECO:0000313" key="19">
    <source>
        <dbReference type="EMBL" id="KAK3304839.1"/>
    </source>
</evidence>
<feature type="signal peptide" evidence="16">
    <location>
        <begin position="1"/>
        <end position="19"/>
    </location>
</feature>
<evidence type="ECO:0000256" key="7">
    <source>
        <dbReference type="ARBA" id="ARBA00022692"/>
    </source>
</evidence>
<evidence type="ECO:0000256" key="12">
    <source>
        <dbReference type="ARBA" id="ARBA00023288"/>
    </source>
</evidence>
<evidence type="ECO:0000256" key="8">
    <source>
        <dbReference type="ARBA" id="ARBA00022729"/>
    </source>
</evidence>
<keyword evidence="6" id="KW-0336">GPI-anchor</keyword>
<evidence type="ECO:0000256" key="2">
    <source>
        <dbReference type="ARBA" id="ARBA00004589"/>
    </source>
</evidence>
<dbReference type="Pfam" id="PF20684">
    <property type="entry name" value="Fung_rhodopsin"/>
    <property type="match status" value="1"/>
</dbReference>
<feature type="transmembrane region" description="Helical" evidence="15">
    <location>
        <begin position="104"/>
        <end position="122"/>
    </location>
</feature>
<keyword evidence="10 15" id="KW-0472">Membrane</keyword>
<gene>
    <name evidence="19" type="ORF">B0T15DRAFT_576189</name>
</gene>
<evidence type="ECO:0000256" key="14">
    <source>
        <dbReference type="SAM" id="MobiDB-lite"/>
    </source>
</evidence>
<dbReference type="RefSeq" id="XP_062720619.1">
    <property type="nucleotide sequence ID" value="XM_062871018.1"/>
</dbReference>
<dbReference type="PANTHER" id="PTHR33048:SF47">
    <property type="entry name" value="INTEGRAL MEMBRANE PROTEIN-RELATED"/>
    <property type="match status" value="1"/>
</dbReference>
<organism evidence="19 20">
    <name type="scientific">Chaetomium strumarium</name>
    <dbReference type="NCBI Taxonomy" id="1170767"/>
    <lineage>
        <taxon>Eukaryota</taxon>
        <taxon>Fungi</taxon>
        <taxon>Dikarya</taxon>
        <taxon>Ascomycota</taxon>
        <taxon>Pezizomycotina</taxon>
        <taxon>Sordariomycetes</taxon>
        <taxon>Sordariomycetidae</taxon>
        <taxon>Sordariales</taxon>
        <taxon>Chaetomiaceae</taxon>
        <taxon>Chaetomium</taxon>
    </lineage>
</organism>
<feature type="region of interest" description="Disordered" evidence="14">
    <location>
        <begin position="373"/>
        <end position="393"/>
    </location>
</feature>
<feature type="transmembrane region" description="Helical" evidence="15">
    <location>
        <begin position="183"/>
        <end position="204"/>
    </location>
</feature>
<evidence type="ECO:0008006" key="21">
    <source>
        <dbReference type="Google" id="ProtNLM"/>
    </source>
</evidence>
<comment type="similarity">
    <text evidence="4">Belongs to the RBT5 family.</text>
</comment>
<comment type="similarity">
    <text evidence="13">Belongs to the SAT4 family.</text>
</comment>
<dbReference type="Pfam" id="PF05730">
    <property type="entry name" value="CFEM"/>
    <property type="match status" value="1"/>
</dbReference>
<dbReference type="GeneID" id="87889847"/>
<keyword evidence="20" id="KW-1185">Reference proteome</keyword>
<keyword evidence="11" id="KW-1015">Disulfide bond</keyword>
<comment type="subcellular location">
    <subcellularLocation>
        <location evidence="2">Membrane</location>
        <topology evidence="2">Lipid-anchor</topology>
        <topology evidence="2">GPI-anchor</topology>
    </subcellularLocation>
    <subcellularLocation>
        <location evidence="1">Membrane</location>
        <topology evidence="1">Multi-pass membrane protein</topology>
    </subcellularLocation>
    <subcellularLocation>
        <location evidence="3">Secreted</location>
    </subcellularLocation>
</comment>
<evidence type="ECO:0000256" key="16">
    <source>
        <dbReference type="SAM" id="SignalP"/>
    </source>
</evidence>
<evidence type="ECO:0000256" key="4">
    <source>
        <dbReference type="ARBA" id="ARBA00010031"/>
    </source>
</evidence>
<dbReference type="Proteomes" id="UP001273166">
    <property type="component" value="Unassembled WGS sequence"/>
</dbReference>
<evidence type="ECO:0000259" key="17">
    <source>
        <dbReference type="Pfam" id="PF05730"/>
    </source>
</evidence>
<dbReference type="GO" id="GO:0005576">
    <property type="term" value="C:extracellular region"/>
    <property type="evidence" value="ECO:0007669"/>
    <property type="project" value="UniProtKB-SubCell"/>
</dbReference>
<dbReference type="InterPro" id="IPR008427">
    <property type="entry name" value="Extracellular_membr_CFEM_dom"/>
</dbReference>
<feature type="chain" id="PRO_5042562934" description="Extracellular membrane protein CFEM domain-containing protein" evidence="16">
    <location>
        <begin position="20"/>
        <end position="457"/>
    </location>
</feature>
<dbReference type="PANTHER" id="PTHR33048">
    <property type="entry name" value="PTH11-LIKE INTEGRAL MEMBRANE PROTEIN (AFU_ORTHOLOGUE AFUA_5G11245)"/>
    <property type="match status" value="1"/>
</dbReference>
<evidence type="ECO:0000313" key="20">
    <source>
        <dbReference type="Proteomes" id="UP001273166"/>
    </source>
</evidence>
<keyword evidence="9 15" id="KW-1133">Transmembrane helix</keyword>
<feature type="transmembrane region" description="Helical" evidence="15">
    <location>
        <begin position="134"/>
        <end position="163"/>
    </location>
</feature>
<evidence type="ECO:0000256" key="6">
    <source>
        <dbReference type="ARBA" id="ARBA00022622"/>
    </source>
</evidence>
<evidence type="ECO:0000259" key="18">
    <source>
        <dbReference type="Pfam" id="PF20684"/>
    </source>
</evidence>
<name>A0AAJ0GRL6_9PEZI</name>
<feature type="domain" description="CFEM" evidence="17">
    <location>
        <begin position="26"/>
        <end position="90"/>
    </location>
</feature>
<evidence type="ECO:0000256" key="15">
    <source>
        <dbReference type="SAM" id="Phobius"/>
    </source>
</evidence>
<comment type="caution">
    <text evidence="19">The sequence shown here is derived from an EMBL/GenBank/DDBJ whole genome shotgun (WGS) entry which is preliminary data.</text>
</comment>
<proteinExistence type="inferred from homology"/>
<evidence type="ECO:0000256" key="13">
    <source>
        <dbReference type="ARBA" id="ARBA00038359"/>
    </source>
</evidence>
<protein>
    <recommendedName>
        <fullName evidence="21">Extracellular membrane protein CFEM domain-containing protein</fullName>
    </recommendedName>
</protein>
<feature type="transmembrane region" description="Helical" evidence="15">
    <location>
        <begin position="330"/>
        <end position="354"/>
    </location>
</feature>
<evidence type="ECO:0000256" key="10">
    <source>
        <dbReference type="ARBA" id="ARBA00023136"/>
    </source>
</evidence>
<keyword evidence="6" id="KW-0325">Glycoprotein</keyword>
<dbReference type="GO" id="GO:0098552">
    <property type="term" value="C:side of membrane"/>
    <property type="evidence" value="ECO:0007669"/>
    <property type="project" value="UniProtKB-KW"/>
</dbReference>
<reference evidence="19" key="2">
    <citation type="submission" date="2023-06" db="EMBL/GenBank/DDBJ databases">
        <authorList>
            <consortium name="Lawrence Berkeley National Laboratory"/>
            <person name="Mondo S.J."/>
            <person name="Hensen N."/>
            <person name="Bonometti L."/>
            <person name="Westerberg I."/>
            <person name="Brannstrom I.O."/>
            <person name="Guillou S."/>
            <person name="Cros-Aarteil S."/>
            <person name="Calhoun S."/>
            <person name="Haridas S."/>
            <person name="Kuo A."/>
            <person name="Pangilinan J."/>
            <person name="Riley R."/>
            <person name="Labutti K."/>
            <person name="Andreopoulos B."/>
            <person name="Lipzen A."/>
            <person name="Chen C."/>
            <person name="Yanf M."/>
            <person name="Daum C."/>
            <person name="Ng V."/>
            <person name="Clum A."/>
            <person name="Steindorff A."/>
            <person name="Ohm R."/>
            <person name="Martin F."/>
            <person name="Silar P."/>
            <person name="Natvig D."/>
            <person name="Lalanne C."/>
            <person name="Gautier V."/>
            <person name="Ament-Velasquez S.L."/>
            <person name="Kruys A."/>
            <person name="Hutchinson M.I."/>
            <person name="Powell A.J."/>
            <person name="Barry K."/>
            <person name="Miller A.N."/>
            <person name="Grigoriev I.V."/>
            <person name="Debuchy R."/>
            <person name="Gladieux P."/>
            <person name="Thoren M.H."/>
            <person name="Johannesson H."/>
        </authorList>
    </citation>
    <scope>NUCLEOTIDE SEQUENCE</scope>
    <source>
        <strain evidence="19">CBS 333.67</strain>
    </source>
</reference>
<keyword evidence="12" id="KW-0449">Lipoprotein</keyword>
<keyword evidence="5" id="KW-0964">Secreted</keyword>
<feature type="domain" description="Rhodopsin" evidence="18">
    <location>
        <begin position="118"/>
        <end position="354"/>
    </location>
</feature>
<evidence type="ECO:0000256" key="1">
    <source>
        <dbReference type="ARBA" id="ARBA00004141"/>
    </source>
</evidence>
<keyword evidence="8 16" id="KW-0732">Signal</keyword>
<keyword evidence="7 15" id="KW-0812">Transmembrane</keyword>
<dbReference type="InterPro" id="IPR052337">
    <property type="entry name" value="SAT4-like"/>
</dbReference>
<sequence length="457" mass="50598">MQPLLYCLPYFAWLAQAGALTPAELLAQTPRCTHRCIADALAGLNGDLSNVASYVCENTTLQSELSTCTQTSCLYADQVNAAKLETELCAAFPKASRSHDVNRAIIVGCALVFPTIALRLYTRVTCTGRLWADDYATILAAVLLASLAIIDLCSAHLGLGMHYWTIPTGHGILILKLFYAESIIYTLLLITSKISILLLYARLFPVQTFLWVIKGLGAFLGCHGVLYVLLIAMQCLPVYTIWDRYVTDRKCIDVTAVAYSSGALSILEDVAILLLPIPQVWQLKIDRRRQLGLIAIFSIGSFACFTSMIRMKFVVQYNATFDATWNNVDIIVWSAIEQFTAMFCGSLPALRLLFIRAHRRASAEIRQRYDNMPSRALPSKNSIPTQSPSRGIWNNQAADTQANSACTGNQIGQGEDGIRVTTVVQVSQEPGTWLDDSTQNHDEDVEVTNRTRIVTRR</sequence>
<feature type="compositionally biased region" description="Polar residues" evidence="14">
    <location>
        <begin position="379"/>
        <end position="393"/>
    </location>
</feature>